<evidence type="ECO:0000259" key="7">
    <source>
        <dbReference type="PROSITE" id="PS50112"/>
    </source>
</evidence>
<dbReference type="CDD" id="cd00130">
    <property type="entry name" value="PAS"/>
    <property type="match status" value="1"/>
</dbReference>
<dbReference type="Pfam" id="PF08447">
    <property type="entry name" value="PAS_3"/>
    <property type="match status" value="1"/>
</dbReference>
<dbReference type="PANTHER" id="PTHR43304">
    <property type="entry name" value="PHYTOCHROME-LIKE PROTEIN CPH1"/>
    <property type="match status" value="1"/>
</dbReference>
<dbReference type="EMBL" id="BARS01050506">
    <property type="protein sequence ID" value="GAG49064.1"/>
    <property type="molecule type" value="Genomic_DNA"/>
</dbReference>
<dbReference type="EC" id="2.7.13.3" evidence="2"/>
<dbReference type="PANTHER" id="PTHR43304:SF1">
    <property type="entry name" value="PAC DOMAIN-CONTAINING PROTEIN"/>
    <property type="match status" value="1"/>
</dbReference>
<dbReference type="PROSITE" id="PS50112">
    <property type="entry name" value="PAS"/>
    <property type="match status" value="1"/>
</dbReference>
<organism evidence="9">
    <name type="scientific">marine sediment metagenome</name>
    <dbReference type="NCBI Taxonomy" id="412755"/>
    <lineage>
        <taxon>unclassified sequences</taxon>
        <taxon>metagenomes</taxon>
        <taxon>ecological metagenomes</taxon>
    </lineage>
</organism>
<reference evidence="9" key="1">
    <citation type="journal article" date="2014" name="Front. Microbiol.">
        <title>High frequency of phylogenetically diverse reductive dehalogenase-homologous genes in deep subseafloor sedimentary metagenomes.</title>
        <authorList>
            <person name="Kawai M."/>
            <person name="Futagami T."/>
            <person name="Toyoda A."/>
            <person name="Takaki Y."/>
            <person name="Nishi S."/>
            <person name="Hori S."/>
            <person name="Arai W."/>
            <person name="Tsubouchi T."/>
            <person name="Morono Y."/>
            <person name="Uchiyama I."/>
            <person name="Ito T."/>
            <person name="Fujiyama A."/>
            <person name="Inagaki F."/>
            <person name="Takami H."/>
        </authorList>
    </citation>
    <scope>NUCLEOTIDE SEQUENCE</scope>
    <source>
        <strain evidence="9">Expedition CK06-06</strain>
    </source>
</reference>
<comment type="catalytic activity">
    <reaction evidence="1">
        <text>ATP + protein L-histidine = ADP + protein N-phospho-L-histidine.</text>
        <dbReference type="EC" id="2.7.13.3"/>
    </reaction>
</comment>
<evidence type="ECO:0000256" key="6">
    <source>
        <dbReference type="SAM" id="Coils"/>
    </source>
</evidence>
<dbReference type="InterPro" id="IPR035965">
    <property type="entry name" value="PAS-like_dom_sf"/>
</dbReference>
<dbReference type="AlphaFoldDB" id="X0XZZ9"/>
<name>X0XZZ9_9ZZZZ</name>
<dbReference type="SMART" id="SM00091">
    <property type="entry name" value="PAS"/>
    <property type="match status" value="1"/>
</dbReference>
<keyword evidence="6" id="KW-0175">Coiled coil</keyword>
<feature type="non-terminal residue" evidence="9">
    <location>
        <position position="1"/>
    </location>
</feature>
<keyword evidence="3" id="KW-0597">Phosphoprotein</keyword>
<accession>X0XZZ9</accession>
<feature type="coiled-coil region" evidence="6">
    <location>
        <begin position="1"/>
        <end position="41"/>
    </location>
</feature>
<evidence type="ECO:0000256" key="1">
    <source>
        <dbReference type="ARBA" id="ARBA00000085"/>
    </source>
</evidence>
<evidence type="ECO:0000256" key="5">
    <source>
        <dbReference type="ARBA" id="ARBA00022777"/>
    </source>
</evidence>
<dbReference type="GO" id="GO:0004673">
    <property type="term" value="F:protein histidine kinase activity"/>
    <property type="evidence" value="ECO:0007669"/>
    <property type="project" value="UniProtKB-EC"/>
</dbReference>
<dbReference type="PROSITE" id="PS50113">
    <property type="entry name" value="PAC"/>
    <property type="match status" value="1"/>
</dbReference>
<dbReference type="InterPro" id="IPR052162">
    <property type="entry name" value="Sensor_kinase/Photoreceptor"/>
</dbReference>
<dbReference type="InterPro" id="IPR000014">
    <property type="entry name" value="PAS"/>
</dbReference>
<feature type="domain" description="PAC" evidence="8">
    <location>
        <begin position="100"/>
        <end position="152"/>
    </location>
</feature>
<dbReference type="NCBIfam" id="TIGR00229">
    <property type="entry name" value="sensory_box"/>
    <property type="match status" value="1"/>
</dbReference>
<sequence>IEKILRQRRVIEEKRQAEEELRASEEKYRNLSENIKEIIYRADPDTYVATYVNNAIEEIYGYTAEEWLSDPNLWEKAIHPEDKERVLAILSEALKKGEGVVYEYRIVTKENAVLWVEDRFFIKRDAQGKPISINGLVYNITERKQTEHQLRERMKELRAFYRLAEITEREGISQDELYQEFTNILPQSWQYPEIACARIMIGDSEFCTENFAESSWKQSAPVKVHESVVGRIEVGYLE</sequence>
<dbReference type="InterPro" id="IPR013655">
    <property type="entry name" value="PAS_fold_3"/>
</dbReference>
<keyword evidence="5" id="KW-0418">Kinase</keyword>
<evidence type="ECO:0000256" key="4">
    <source>
        <dbReference type="ARBA" id="ARBA00022679"/>
    </source>
</evidence>
<protein>
    <recommendedName>
        <fullName evidence="2">histidine kinase</fullName>
        <ecNumber evidence="2">2.7.13.3</ecNumber>
    </recommendedName>
</protein>
<evidence type="ECO:0000256" key="2">
    <source>
        <dbReference type="ARBA" id="ARBA00012438"/>
    </source>
</evidence>
<keyword evidence="4" id="KW-0808">Transferase</keyword>
<evidence type="ECO:0000256" key="3">
    <source>
        <dbReference type="ARBA" id="ARBA00022553"/>
    </source>
</evidence>
<feature type="non-terminal residue" evidence="9">
    <location>
        <position position="238"/>
    </location>
</feature>
<gene>
    <name evidence="9" type="ORF">S01H1_75390</name>
</gene>
<dbReference type="Gene3D" id="3.30.450.20">
    <property type="entry name" value="PAS domain"/>
    <property type="match status" value="1"/>
</dbReference>
<comment type="caution">
    <text evidence="9">The sequence shown here is derived from an EMBL/GenBank/DDBJ whole genome shotgun (WGS) entry which is preliminary data.</text>
</comment>
<dbReference type="InterPro" id="IPR000700">
    <property type="entry name" value="PAS-assoc_C"/>
</dbReference>
<evidence type="ECO:0000259" key="8">
    <source>
        <dbReference type="PROSITE" id="PS50113"/>
    </source>
</evidence>
<proteinExistence type="predicted"/>
<evidence type="ECO:0000313" key="9">
    <source>
        <dbReference type="EMBL" id="GAG49064.1"/>
    </source>
</evidence>
<dbReference type="SUPFAM" id="SSF55785">
    <property type="entry name" value="PYP-like sensor domain (PAS domain)"/>
    <property type="match status" value="1"/>
</dbReference>
<feature type="domain" description="PAS" evidence="7">
    <location>
        <begin position="24"/>
        <end position="97"/>
    </location>
</feature>